<dbReference type="Proteomes" id="UP000824120">
    <property type="component" value="Chromosome 11"/>
</dbReference>
<comment type="caution">
    <text evidence="1">The sequence shown here is derived from an EMBL/GenBank/DDBJ whole genome shotgun (WGS) entry which is preliminary data.</text>
</comment>
<dbReference type="AlphaFoldDB" id="A0A9J5WQZ6"/>
<protein>
    <submittedName>
        <fullName evidence="1">Uncharacterized protein</fullName>
    </submittedName>
</protein>
<dbReference type="PANTHER" id="PTHR23227:SF67">
    <property type="entry name" value="CRANIOFACIAL DEVELOPMENT PROTEIN 2-LIKE"/>
    <property type="match status" value="1"/>
</dbReference>
<dbReference type="InterPro" id="IPR027124">
    <property type="entry name" value="Swc5/CFDP1/2"/>
</dbReference>
<evidence type="ECO:0000313" key="2">
    <source>
        <dbReference type="Proteomes" id="UP000824120"/>
    </source>
</evidence>
<dbReference type="PANTHER" id="PTHR23227">
    <property type="entry name" value="BUCENTAUR RELATED"/>
    <property type="match status" value="1"/>
</dbReference>
<reference evidence="1 2" key="1">
    <citation type="submission" date="2020-09" db="EMBL/GenBank/DDBJ databases">
        <title>De no assembly of potato wild relative species, Solanum commersonii.</title>
        <authorList>
            <person name="Cho K."/>
        </authorList>
    </citation>
    <scope>NUCLEOTIDE SEQUENCE [LARGE SCALE GENOMIC DNA]</scope>
    <source>
        <strain evidence="1">LZ3.2</strain>
        <tissue evidence="1">Leaf</tissue>
    </source>
</reference>
<dbReference type="EMBL" id="JACXVP010000011">
    <property type="protein sequence ID" value="KAG5577580.1"/>
    <property type="molecule type" value="Genomic_DNA"/>
</dbReference>
<proteinExistence type="predicted"/>
<sequence>MSSGGAGFKGYKGAEHRYFDGKVYTVSEGSQEEEDQYNLCSGDQMGNLGSLVVEVRRVNDRMMMMIELVTGGLTLNIICAYAPQADLVEKGFGLGDINEGRVSLLDFIEAFDFVTANSSFPKKEDHLVTFCSMVAKTQIDVFLFRKCDKSIYKDFKVNPSEYVITQDKLLVMDLEIKRKKRALIWGEIDGDGALGVVGTQIGSSWRGPGVWRGNVGGHRWNGGGMEKSKTGKGSMVKEAHIRRRWQTYFYKLLKEKQNMIIVLVLEHCESCREFEYCRGIKFEEVKEVICKMRSKGKSCMEWLTGLFNVTSRTSKMPEQWISSFAKTCYESLVEGDGDDELIWIHVKVFNYKSYSSRKDIDGSIWGEEDRHTYRDVWRLGVYMDQFLALLFALVMDKLTRHIQGEVSWCMLFTDDIVLIKETPREVNDRLEVFEIDLGV</sequence>
<keyword evidence="2" id="KW-1185">Reference proteome</keyword>
<organism evidence="1 2">
    <name type="scientific">Solanum commersonii</name>
    <name type="common">Commerson's wild potato</name>
    <name type="synonym">Commerson's nightshade</name>
    <dbReference type="NCBI Taxonomy" id="4109"/>
    <lineage>
        <taxon>Eukaryota</taxon>
        <taxon>Viridiplantae</taxon>
        <taxon>Streptophyta</taxon>
        <taxon>Embryophyta</taxon>
        <taxon>Tracheophyta</taxon>
        <taxon>Spermatophyta</taxon>
        <taxon>Magnoliopsida</taxon>
        <taxon>eudicotyledons</taxon>
        <taxon>Gunneridae</taxon>
        <taxon>Pentapetalae</taxon>
        <taxon>asterids</taxon>
        <taxon>lamiids</taxon>
        <taxon>Solanales</taxon>
        <taxon>Solanaceae</taxon>
        <taxon>Solanoideae</taxon>
        <taxon>Solaneae</taxon>
        <taxon>Solanum</taxon>
    </lineage>
</organism>
<accession>A0A9J5WQZ6</accession>
<name>A0A9J5WQZ6_SOLCO</name>
<gene>
    <name evidence="1" type="ORF">H5410_057714</name>
</gene>
<evidence type="ECO:0000313" key="1">
    <source>
        <dbReference type="EMBL" id="KAG5577580.1"/>
    </source>
</evidence>